<dbReference type="AlphaFoldDB" id="A0AAD5U2K5"/>
<gene>
    <name evidence="2" type="ORF">HK099_002299</name>
</gene>
<dbReference type="EMBL" id="JADGJW010000175">
    <property type="protein sequence ID" value="KAJ3222445.1"/>
    <property type="molecule type" value="Genomic_DNA"/>
</dbReference>
<accession>A0AAD5U2K5</accession>
<feature type="coiled-coil region" evidence="1">
    <location>
        <begin position="5"/>
        <end position="32"/>
    </location>
</feature>
<evidence type="ECO:0000313" key="2">
    <source>
        <dbReference type="EMBL" id="KAJ3222445.1"/>
    </source>
</evidence>
<dbReference type="Proteomes" id="UP001211065">
    <property type="component" value="Unassembled WGS sequence"/>
</dbReference>
<organism evidence="2 3">
    <name type="scientific">Clydaea vesicula</name>
    <dbReference type="NCBI Taxonomy" id="447962"/>
    <lineage>
        <taxon>Eukaryota</taxon>
        <taxon>Fungi</taxon>
        <taxon>Fungi incertae sedis</taxon>
        <taxon>Chytridiomycota</taxon>
        <taxon>Chytridiomycota incertae sedis</taxon>
        <taxon>Chytridiomycetes</taxon>
        <taxon>Lobulomycetales</taxon>
        <taxon>Lobulomycetaceae</taxon>
        <taxon>Clydaea</taxon>
    </lineage>
</organism>
<sequence length="108" mass="12085">MSSKSATLKERAEELDSTLKTLDQNMNLLKSNLKNGISNSITNTATSTHEVGSVVANNLQNDNSPENDKNNENALQIENKKLNFRIQILLRSIKEKDELLRANGLIEF</sequence>
<protein>
    <submittedName>
        <fullName evidence="2">Uncharacterized protein</fullName>
    </submittedName>
</protein>
<evidence type="ECO:0000256" key="1">
    <source>
        <dbReference type="SAM" id="Coils"/>
    </source>
</evidence>
<evidence type="ECO:0000313" key="3">
    <source>
        <dbReference type="Proteomes" id="UP001211065"/>
    </source>
</evidence>
<proteinExistence type="predicted"/>
<keyword evidence="1" id="KW-0175">Coiled coil</keyword>
<name>A0AAD5U2K5_9FUNG</name>
<reference evidence="2" key="1">
    <citation type="submission" date="2020-05" db="EMBL/GenBank/DDBJ databases">
        <title>Phylogenomic resolution of chytrid fungi.</title>
        <authorList>
            <person name="Stajich J.E."/>
            <person name="Amses K."/>
            <person name="Simmons R."/>
            <person name="Seto K."/>
            <person name="Myers J."/>
            <person name="Bonds A."/>
            <person name="Quandt C.A."/>
            <person name="Barry K."/>
            <person name="Liu P."/>
            <person name="Grigoriev I."/>
            <person name="Longcore J.E."/>
            <person name="James T.Y."/>
        </authorList>
    </citation>
    <scope>NUCLEOTIDE SEQUENCE</scope>
    <source>
        <strain evidence="2">JEL0476</strain>
    </source>
</reference>
<comment type="caution">
    <text evidence="2">The sequence shown here is derived from an EMBL/GenBank/DDBJ whole genome shotgun (WGS) entry which is preliminary data.</text>
</comment>
<keyword evidence="3" id="KW-1185">Reference proteome</keyword>